<accession>A0A7R8D8A6</accession>
<proteinExistence type="predicted"/>
<evidence type="ECO:0000313" key="2">
    <source>
        <dbReference type="Proteomes" id="UP000675881"/>
    </source>
</evidence>
<keyword evidence="2" id="KW-1185">Reference proteome</keyword>
<reference evidence="1" key="1">
    <citation type="submission" date="2021-02" db="EMBL/GenBank/DDBJ databases">
        <authorList>
            <person name="Bekaert M."/>
        </authorList>
    </citation>
    <scope>NUCLEOTIDE SEQUENCE</scope>
    <source>
        <strain evidence="1">IoA-00</strain>
    </source>
</reference>
<evidence type="ECO:0000313" key="1">
    <source>
        <dbReference type="EMBL" id="CAF3033807.1"/>
    </source>
</evidence>
<name>A0A7R8D8A6_LEPSM</name>
<dbReference type="EMBL" id="HG994588">
    <property type="protein sequence ID" value="CAF3033807.1"/>
    <property type="molecule type" value="Genomic_DNA"/>
</dbReference>
<dbReference type="Proteomes" id="UP000675881">
    <property type="component" value="Chromosome 9"/>
</dbReference>
<sequence>MNSLIVLSSFLLIGVLLSKSEAQTVLKAAAPASTSINDCFCQCSSLTFRDRNNRVNGNCRTTFQGAQWCYITDEAARNGDCPDAQPSRRQPGKQWSFFSCATPTVRQCVNNFLSSAGCNVAFGGIGTRINLKSSSPQASSIDNDPDAP</sequence>
<protein>
    <submittedName>
        <fullName evidence="1">(salmon louse) hypothetical protein</fullName>
    </submittedName>
</protein>
<gene>
    <name evidence="1" type="ORF">LSAA_14841</name>
</gene>
<organism evidence="1 2">
    <name type="scientific">Lepeophtheirus salmonis</name>
    <name type="common">Salmon louse</name>
    <name type="synonym">Caligus salmonis</name>
    <dbReference type="NCBI Taxonomy" id="72036"/>
    <lineage>
        <taxon>Eukaryota</taxon>
        <taxon>Metazoa</taxon>
        <taxon>Ecdysozoa</taxon>
        <taxon>Arthropoda</taxon>
        <taxon>Crustacea</taxon>
        <taxon>Multicrustacea</taxon>
        <taxon>Hexanauplia</taxon>
        <taxon>Copepoda</taxon>
        <taxon>Siphonostomatoida</taxon>
        <taxon>Caligidae</taxon>
        <taxon>Lepeophtheirus</taxon>
    </lineage>
</organism>
<dbReference type="AlphaFoldDB" id="A0A7R8D8A6"/>